<dbReference type="SUPFAM" id="SSF54523">
    <property type="entry name" value="Pili subunits"/>
    <property type="match status" value="1"/>
</dbReference>
<evidence type="ECO:0000313" key="2">
    <source>
        <dbReference type="EMBL" id="MCC2176208.1"/>
    </source>
</evidence>
<dbReference type="Gene3D" id="3.30.700.10">
    <property type="entry name" value="Glycoprotein, Type 4 Pilin"/>
    <property type="match status" value="1"/>
</dbReference>
<sequence length="3109" mass="327826">MTQQHKKCGKGGFTLVELVVTLVILSILFAIAVPSLLGYIHLSQFRKNESYAKTMYLSAESELTYLRTGGEWESFCSKVKKEGVLNQSFDESDEDRKKLVGRIYGIRLDAGEYAEGELSGDGALVGALLSQDTYDKSVLNAAICIEIDVESGQVYSVFYGTNCKGLYYGSNEDSKPADMSGSWLDIDYGKRDRDTRREERLGYYSVQDAVNAVSLDATKLKITSINLVNGETLSLNWSSNVKDQDLDKVYYEVKLYSSEDKAQLLSINIPGRNLKTGSQSVAVTTEDNATKDYTFPVEYDRTNKRATLVLDGMMNAKLYDRLDKLSADNEAAFRQSSDTSITRFGGKLEKPLNVYAAVQVFPDPNAENTGGEEYQKSDAIESNKANTLFGDGTRSNNSRCEIETFRHLSNIRYMDTEAAFAVTARSLDWTSDSVKVYGTAARGALSVSAGKDIGFPSIPELRSNQTLDGTGGLLNRIAGVFTGGNVISNLKLDETSIADDAEYLGLFRKNAGTIYNLRLLNPQVEIVSDKLKGVGAVCGYSNGSLKGDNVDGTQARVEAALTSAQAQGIGGVAGVIEVGDSKSVIKLSASGTVTGTLPTGDTARGIGGIAGSLTTNGAAVKTLTNSAAVTGNRSVGGIAGYFSGKDQATGKDMADCQNEGLILSSTAADNDSLAGHYIGGIVGYAHNASLSKCRSRAGYADGYTYKQEDRDKLRGRYVGGIVGYGEQSVLYDCETEANGYVLGSEYVGGIIGALNQSDTQTALLSENGTRTTVNASYVIGNSYVGGIIGENKGGSTIKNCVNTGVAAGYNAYIGGICGANENNAAIINCASYVSDTNNAIYRRVTDWGAVGSYAGGLTGYNSGTITFSDKDNAVSNRSVAGIVVGRHYVGGLVGYNDTDGTIDINYTLIGGRVAATGDCVSGLVGLNASTELLEKKLTIKPSSVQGRYYVGGAIGANVVNPGEDVTVSGLKVDNSLGTITAEAYCGGLIGYQRTYTAENLGGKRFWEALSDDLLPGIQAGNVPGTVTASTNKHTITITADGNSASRLSAVSNNMTIRAYAYAGGIIGSCEPQTRMKVEHCLNAGGFDRPAEDTFPDSKLKTGVDMVSYLQAQKYTDAAKALSDELGGGELRVSVIGGVIGVNGENHVIEHCASKGTMNGLNAMGGVVGLNEGIIRGCTLSGSMGSATQDYIGGIAGLNVGGRTAGTMAGTIENCTTEKNCTVTGRNTVGGIVGYNLSGGRIQNNTSSANVSGAGRVGGIAGENGGAITLSSTPAGKRRVNGSGSGVGGVIGVNTATGTLSPASGSAQGDVIAADNRLTVRGSSMVGGIAGINRGTLGGTSINCLTNQAAEVRAAAGSAGGVVGAQEGAKAVLRYAKNLGQVTANVGAAGGIVGMNSASSTVENCIGNGSVTSNDGYAGGVASENYGTIRSCSVGTDNRVTLITRNKTAAGAICAVNHKGGTVQGAVLGDHITISGSAFILGAVVGDNSGTVTETQVSQQPTYSVSASTLQVGGAVGINRAGGTVSKVKVTSDFEKFTKYTYLGGVVGQNNASGKVTECTYSGTIDEGKSAVGNCYGGIAGLNGGLLQGSTVSGLTLTADGVYTATSTSSAAEKERLSSHIGGIAGKNDTTGIIEQCYIDNTGTGTITVKNGMVGGVTGYNKGTITMSGDKSTEALMKNISKVSELLANAKAQKLSADSTWVKWADWTDVEKLSYNGGSKSVAADRTMQIIVSSNGNLGGVAGYNAPTGELSRCVSGSWLLVNKSDGIGVGTGGIVGMNESEKDLSYLLNQAFVGRQLKKQNTSRFAGGIIGTQSNKTTSDWTIENCINYGTVYGYLSHYSGGIVGQWTNNGGTVEDCYNYGNLQTTYAANWVGASGGIVAQLYHAASGQDFNILSCQNHGSIYGRWGNNTSYSANDSAGILGNITAYTASSAAMGQQFNINVVDCLNAPGVKIYSGSMASGIVGFFSVDNATSNNGASITASTANIVLNIDRCRNYAYTDDLVGTNFRAGIFGDRYGSAATQNTYIQNCYSVPIRSDNGIISFQTGRSTRLDVNRVGNNYYFFDTWGLTESGNTAGITYKTDEARNNGAGESRRGYARMAAYGEFDGKFYAAIVGPRLDPTLNLTQNEDARTKCGIYYNMTDSNTRVENGILISKFNDGTEKITGRILFEMPPDYSYNQVRTWNANNLMPAISQKNGKLNNLSGGKIMDDYVREAYRTMEHGQNSKKLDTSFTVDLKQQTDGSFDVSIEDTDRPLYYEGTVFVDGKEVMSNLRFIPNQKGQGQWDPKLNGTQAYGSGMTSGTFRLPASLAADTAGKTITLSVRAVSLFEDTAPSAWKTAATQNVSVLPTPDVNIRLVSHWNNGAKYQISLKNLADYAVFSNWKVTFRLGSQTVTIDQNNHTAEISGDDLKELIVTAAAGITNGIQPASVTDTIPTDTPKYKPDGSINQLSVSYSGSTVDDCTVTAALTVNEPQMETPPIYRIEVLGTVGTNEYVFAYEDVLTSAGNTVTANFRDLPKEYFAENVTNRRVRAWYAASGLGPVYTYGDTWQTGDASVTLRTYSAEGVQQQDKTIYSHVLGHANDFANYIRAAALNIKPLTAPELNDPVLIPEDSGSISYRFSWTQSGQGTAVPHYSVKLTGITAAGARIGIPVNEVYGTQENTNTSQSFTISADDWQYAAVELTVTRLGQAYGEVGLSTTKKYAVKQRLERPGQPLVINPDTNELEYTIGWSAIGSENGCAGYQIYVQPEGETAAALGELVPVRGGICSVSRSLEDYAGKTIDLYLVAVAADDSGYADSPNGIVYTMTVPMRLDTPSVKWSYNWNATANNPIPAAGFRSGGLQVTVTPENKASVPPGGSTYLLRAKITGTDGTTVTYPVSAMSESGDSYVCSLTDLDTKYAGCSVRFEARISQSAGQVSSAWVSSGDVVFPRVKLEAPSASLANVNEALTVSYGPMNRLINTAEWAAQLTALSWDEVAETDLYRIELTDKDDHSTTVTVDMSGNLPEIIINGQNTFAVAGDDWYTVKQGSAVNGRYSLTNGSIRYYSYQPDTMLQVKDGTFTLKLPNIFSVVTHENQTLQLTNDIQISRVTVIADSKSDRYTESDPAERRF</sequence>
<dbReference type="NCBIfam" id="TIGR02532">
    <property type="entry name" value="IV_pilin_GFxxxE"/>
    <property type="match status" value="1"/>
</dbReference>
<name>A0AAW4VZI8_9FIRM</name>
<dbReference type="InterPro" id="IPR012902">
    <property type="entry name" value="N_methyl_site"/>
</dbReference>
<evidence type="ECO:0000313" key="3">
    <source>
        <dbReference type="Proteomes" id="UP001298753"/>
    </source>
</evidence>
<dbReference type="EMBL" id="JAJEPX010000006">
    <property type="protein sequence ID" value="MCC2176208.1"/>
    <property type="molecule type" value="Genomic_DNA"/>
</dbReference>
<keyword evidence="1" id="KW-0812">Transmembrane</keyword>
<dbReference type="GeneID" id="98661387"/>
<reference evidence="2 3" key="1">
    <citation type="submission" date="2021-10" db="EMBL/GenBank/DDBJ databases">
        <title>Anaerobic single-cell dispensing facilitates the cultivation of human gut bacteria.</title>
        <authorList>
            <person name="Afrizal A."/>
        </authorList>
    </citation>
    <scope>NUCLEOTIDE SEQUENCE [LARGE SCALE GENOMIC DNA]</scope>
    <source>
        <strain evidence="2 3">CLA-AA-H270</strain>
    </source>
</reference>
<keyword evidence="1" id="KW-1133">Transmembrane helix</keyword>
<dbReference type="InterPro" id="IPR045584">
    <property type="entry name" value="Pilin-like"/>
</dbReference>
<keyword evidence="1" id="KW-0472">Membrane</keyword>
<dbReference type="PROSITE" id="PS00409">
    <property type="entry name" value="PROKAR_NTER_METHYL"/>
    <property type="match status" value="1"/>
</dbReference>
<dbReference type="Proteomes" id="UP001298753">
    <property type="component" value="Unassembled WGS sequence"/>
</dbReference>
<protein>
    <submittedName>
        <fullName evidence="2">Type II secretion system GspH family protein</fullName>
    </submittedName>
</protein>
<accession>A0AAW4VZI8</accession>
<dbReference type="RefSeq" id="WP_227600252.1">
    <property type="nucleotide sequence ID" value="NZ_JAJEPX010000006.1"/>
</dbReference>
<dbReference type="Pfam" id="PF07963">
    <property type="entry name" value="N_methyl"/>
    <property type="match status" value="1"/>
</dbReference>
<keyword evidence="3" id="KW-1185">Reference proteome</keyword>
<gene>
    <name evidence="2" type="ORF">LKD22_03535</name>
</gene>
<evidence type="ECO:0000256" key="1">
    <source>
        <dbReference type="SAM" id="Phobius"/>
    </source>
</evidence>
<feature type="transmembrane region" description="Helical" evidence="1">
    <location>
        <begin position="12"/>
        <end position="40"/>
    </location>
</feature>
<organism evidence="2 3">
    <name type="scientific">Agathobaculum butyriciproducens</name>
    <dbReference type="NCBI Taxonomy" id="1628085"/>
    <lineage>
        <taxon>Bacteria</taxon>
        <taxon>Bacillati</taxon>
        <taxon>Bacillota</taxon>
        <taxon>Clostridia</taxon>
        <taxon>Eubacteriales</taxon>
        <taxon>Butyricicoccaceae</taxon>
        <taxon>Agathobaculum</taxon>
    </lineage>
</organism>
<dbReference type="Gene3D" id="2.160.20.110">
    <property type="match status" value="7"/>
</dbReference>
<comment type="caution">
    <text evidence="2">The sequence shown here is derived from an EMBL/GenBank/DDBJ whole genome shotgun (WGS) entry which is preliminary data.</text>
</comment>
<proteinExistence type="predicted"/>